<evidence type="ECO:0000313" key="3">
    <source>
        <dbReference type="Proteomes" id="UP000183982"/>
    </source>
</evidence>
<proteinExistence type="predicted"/>
<keyword evidence="1" id="KW-0472">Membrane</keyword>
<dbReference type="EMBL" id="FQZQ01000018">
    <property type="protein sequence ID" value="SHK07226.1"/>
    <property type="molecule type" value="Genomic_DNA"/>
</dbReference>
<organism evidence="2 3">
    <name type="scientific">Shimia gijangensis</name>
    <dbReference type="NCBI Taxonomy" id="1470563"/>
    <lineage>
        <taxon>Bacteria</taxon>
        <taxon>Pseudomonadati</taxon>
        <taxon>Pseudomonadota</taxon>
        <taxon>Alphaproteobacteria</taxon>
        <taxon>Rhodobacterales</taxon>
        <taxon>Roseobacteraceae</taxon>
    </lineage>
</organism>
<dbReference type="Proteomes" id="UP000183982">
    <property type="component" value="Unassembled WGS sequence"/>
</dbReference>
<accession>A0A1M6PGZ2</accession>
<protein>
    <submittedName>
        <fullName evidence="2">Uncharacterized protein</fullName>
    </submittedName>
</protein>
<keyword evidence="1" id="KW-0812">Transmembrane</keyword>
<dbReference type="RefSeq" id="WP_073254601.1">
    <property type="nucleotide sequence ID" value="NZ_FQZQ01000018.1"/>
</dbReference>
<name>A0A1M6PGZ2_9RHOB</name>
<evidence type="ECO:0000256" key="1">
    <source>
        <dbReference type="SAM" id="Phobius"/>
    </source>
</evidence>
<evidence type="ECO:0000313" key="2">
    <source>
        <dbReference type="EMBL" id="SHK07226.1"/>
    </source>
</evidence>
<dbReference type="OrthoDB" id="7822309at2"/>
<feature type="transmembrane region" description="Helical" evidence="1">
    <location>
        <begin position="108"/>
        <end position="126"/>
    </location>
</feature>
<reference evidence="3" key="1">
    <citation type="submission" date="2016-11" db="EMBL/GenBank/DDBJ databases">
        <authorList>
            <person name="Varghese N."/>
            <person name="Submissions S."/>
        </authorList>
    </citation>
    <scope>NUCLEOTIDE SEQUENCE [LARGE SCALE GENOMIC DNA]</scope>
    <source>
        <strain evidence="3">DSM 100564</strain>
    </source>
</reference>
<keyword evidence="3" id="KW-1185">Reference proteome</keyword>
<sequence>MTALQKYDRIEASGLWRPTSNEQRREVVVSIGDASLTISDMQDRALAHWSLPAVERVNPGKRPAIYSPDGDPEETLELPASESQMIDAIEKLRLAILKRRPRPGRLRLFSLTLSAVSVLALAVFWLPGALLTHTISVVPDVKRQEIGLALMTPMERLTGKPCADVLATPALNRLTQRLGSGELVVVRGGVRDTLSLPGGTILINRSILEDYEEPDVAAGYVIAQQLEATTNDPLRTMLEHLGFLASFRLLTTGHLNDDMLRAYAEDLVVLPHTTLDTNTLLAAFSAREVKTSPYAYALDPSGERTLELIEADPFVTSPKQVLTDGDWVALQGICGN</sequence>
<gene>
    <name evidence="2" type="ORF">SAMN05444000_11843</name>
</gene>
<dbReference type="STRING" id="1470563.SAMN05444000_11843"/>
<dbReference type="AlphaFoldDB" id="A0A1M6PGZ2"/>
<keyword evidence="1" id="KW-1133">Transmembrane helix</keyword>